<keyword evidence="1" id="KW-1133">Transmembrane helix</keyword>
<name>A0AB36CZV2_9PSED</name>
<dbReference type="EMBL" id="JAAQXV010000006">
    <property type="protein sequence ID" value="NMZ81362.1"/>
    <property type="molecule type" value="Genomic_DNA"/>
</dbReference>
<proteinExistence type="predicted"/>
<gene>
    <name evidence="2" type="ORF">HBO26_18930</name>
</gene>
<keyword evidence="1" id="KW-0472">Membrane</keyword>
<sequence>MRNKLGWLGGLLTAIYFSCLLLLIWGRIPNLLTMDLNAIGDFLAGAFGPIAFLWLVLGFFQQGKELQLSSEALQLQAKELKESVLQQTAMVALQSAQLSHQDLATDPILRLGWIEHVVRGDTDRQRFAIKNSGHSCQNVDIVLLANGRHPIYVRPDALDEDEHFEFEIDSSLLAINKTYELYVHYEKYNEKKRTQFFAISQFKSSNGYIVNVLRQGSVDRDVNSE</sequence>
<evidence type="ECO:0000313" key="2">
    <source>
        <dbReference type="EMBL" id="NMZ81362.1"/>
    </source>
</evidence>
<evidence type="ECO:0000313" key="3">
    <source>
        <dbReference type="Proteomes" id="UP000548707"/>
    </source>
</evidence>
<evidence type="ECO:0000256" key="1">
    <source>
        <dbReference type="SAM" id="Phobius"/>
    </source>
</evidence>
<organism evidence="2 3">
    <name type="scientific">Pseudomonas mandelii</name>
    <dbReference type="NCBI Taxonomy" id="75612"/>
    <lineage>
        <taxon>Bacteria</taxon>
        <taxon>Pseudomonadati</taxon>
        <taxon>Pseudomonadota</taxon>
        <taxon>Gammaproteobacteria</taxon>
        <taxon>Pseudomonadales</taxon>
        <taxon>Pseudomonadaceae</taxon>
        <taxon>Pseudomonas</taxon>
    </lineage>
</organism>
<comment type="caution">
    <text evidence="2">The sequence shown here is derived from an EMBL/GenBank/DDBJ whole genome shotgun (WGS) entry which is preliminary data.</text>
</comment>
<dbReference type="Proteomes" id="UP000548707">
    <property type="component" value="Unassembled WGS sequence"/>
</dbReference>
<accession>A0AB36CZV2</accession>
<keyword evidence="1" id="KW-0812">Transmembrane</keyword>
<feature type="transmembrane region" description="Helical" evidence="1">
    <location>
        <begin position="7"/>
        <end position="26"/>
    </location>
</feature>
<feature type="transmembrane region" description="Helical" evidence="1">
    <location>
        <begin position="38"/>
        <end position="60"/>
    </location>
</feature>
<dbReference type="RefSeq" id="WP_169857675.1">
    <property type="nucleotide sequence ID" value="NZ_JAAQXV010000006.1"/>
</dbReference>
<reference evidence="2 3" key="1">
    <citation type="journal article" date="2020" name="Front. Microbiol.">
        <title>Genetic Organization of the aprX-lipA2 Operon Affects the Proteolytic Potential of Pseudomonas Species in Milk.</title>
        <authorList>
            <person name="Maier C."/>
            <person name="Huptas C."/>
            <person name="von Neubeck M."/>
            <person name="Scherer S."/>
            <person name="Wenning M."/>
            <person name="Lucking G."/>
        </authorList>
    </citation>
    <scope>NUCLEOTIDE SEQUENCE [LARGE SCALE GENOMIC DNA]</scope>
    <source>
        <strain evidence="2 3">WS 5114</strain>
    </source>
</reference>
<dbReference type="AlphaFoldDB" id="A0AB36CZV2"/>
<protein>
    <submittedName>
        <fullName evidence="2">Uncharacterized protein</fullName>
    </submittedName>
</protein>